<dbReference type="Proteomes" id="UP000829291">
    <property type="component" value="Chromosome 5"/>
</dbReference>
<keyword evidence="6" id="KW-0732">Signal</keyword>
<keyword evidence="3 6" id="KW-0378">Hydrolase</keyword>
<evidence type="ECO:0000256" key="1">
    <source>
        <dbReference type="ARBA" id="ARBA00005964"/>
    </source>
</evidence>
<dbReference type="InterPro" id="IPR050309">
    <property type="entry name" value="Type-B_Carboxylest/Lipase"/>
</dbReference>
<name>A0A6J0C358_NEOLC</name>
<proteinExistence type="inferred from homology"/>
<evidence type="ECO:0000256" key="6">
    <source>
        <dbReference type="RuleBase" id="RU361235"/>
    </source>
</evidence>
<dbReference type="Gene3D" id="3.40.50.1820">
    <property type="entry name" value="alpha/beta hydrolase"/>
    <property type="match status" value="1"/>
</dbReference>
<keyword evidence="4" id="KW-1015">Disulfide bond</keyword>
<evidence type="ECO:0000313" key="8">
    <source>
        <dbReference type="Proteomes" id="UP000829291"/>
    </source>
</evidence>
<dbReference type="GeneID" id="107225118"/>
<dbReference type="PROSITE" id="PS00122">
    <property type="entry name" value="CARBOXYLESTERASE_B_1"/>
    <property type="match status" value="1"/>
</dbReference>
<accession>A0A6J0C358</accession>
<evidence type="ECO:0000256" key="3">
    <source>
        <dbReference type="ARBA" id="ARBA00022801"/>
    </source>
</evidence>
<feature type="domain" description="Carboxylesterase type B" evidence="7">
    <location>
        <begin position="48"/>
        <end position="556"/>
    </location>
</feature>
<sequence>MFESGKLFFLASLFMLNHGDTIGSNQYVPEIPQYAENLVPDAGVPNFPVIRLNLGYVRGQWLTSARGKRFAAYKGIPYAQSPLGNLRFEPPQDKKPWQGIRNAFNHGPQCPQLLYLVNKIVGNEDCLYMNLYVPQANGSREPRSSNDELLPVIFFIHGGAWVIGAGDMDDYLYGPDRIMDEDVIVVTINYRLGALGFLYLQDMIPGNMGMKDQSMALKLIQKNARSFGGDPNRIVIMGESAGGASAEFHTLNPESRKIMFGAIAQSGSALAPWAWTRPDVLNIRTRRLARLLRCPTKGQPGDLLECLKRAHPAEIVRYQIFTDWSILQIPIGISFTPTAEPRETPNKFLDDCPRNLLIRLQDSRPKIPYLTGYNTVEGQFFTKIGVGLIDSVLQSTVRRLAGLPREPTTVAYLKTKPILKQPTPKIVDSVIGEWQFKSPIIDSARHHYSGGSNVFLYHFSYTGRNNFVRLFWDNSQPPTHMDELTYLFKGRGLFGKLPILENASPEAAVSQRLLRMWTNFAKTGNPTPRNSSGVDIYWPSRPSQLLLIGTELKVRDSPLQTSWSSFIDQQCFL</sequence>
<dbReference type="InterPro" id="IPR002018">
    <property type="entry name" value="CarbesteraseB"/>
</dbReference>
<gene>
    <name evidence="9" type="primary">LOC107225118</name>
</gene>
<keyword evidence="8" id="KW-1185">Reference proteome</keyword>
<keyword evidence="2" id="KW-0719">Serine esterase</keyword>
<evidence type="ECO:0000256" key="4">
    <source>
        <dbReference type="ARBA" id="ARBA00023157"/>
    </source>
</evidence>
<dbReference type="RefSeq" id="XP_015520945.2">
    <property type="nucleotide sequence ID" value="XM_015665459.2"/>
</dbReference>
<organism evidence="9">
    <name type="scientific">Neodiprion lecontei</name>
    <name type="common">Redheaded pine sawfly</name>
    <dbReference type="NCBI Taxonomy" id="441921"/>
    <lineage>
        <taxon>Eukaryota</taxon>
        <taxon>Metazoa</taxon>
        <taxon>Ecdysozoa</taxon>
        <taxon>Arthropoda</taxon>
        <taxon>Hexapoda</taxon>
        <taxon>Insecta</taxon>
        <taxon>Pterygota</taxon>
        <taxon>Neoptera</taxon>
        <taxon>Endopterygota</taxon>
        <taxon>Hymenoptera</taxon>
        <taxon>Tenthredinoidea</taxon>
        <taxon>Diprionidae</taxon>
        <taxon>Diprioninae</taxon>
        <taxon>Neodiprion</taxon>
    </lineage>
</organism>
<evidence type="ECO:0000259" key="7">
    <source>
        <dbReference type="Pfam" id="PF00135"/>
    </source>
</evidence>
<dbReference type="GO" id="GO:0052689">
    <property type="term" value="F:carboxylic ester hydrolase activity"/>
    <property type="evidence" value="ECO:0007669"/>
    <property type="project" value="UniProtKB-KW"/>
</dbReference>
<dbReference type="InterPro" id="IPR019826">
    <property type="entry name" value="Carboxylesterase_B_AS"/>
</dbReference>
<dbReference type="SUPFAM" id="SSF53474">
    <property type="entry name" value="alpha/beta-Hydrolases"/>
    <property type="match status" value="1"/>
</dbReference>
<dbReference type="KEGG" id="nlo:107225118"/>
<evidence type="ECO:0000313" key="9">
    <source>
        <dbReference type="RefSeq" id="XP_015520945.2"/>
    </source>
</evidence>
<dbReference type="PANTHER" id="PTHR11559">
    <property type="entry name" value="CARBOXYLESTERASE"/>
    <property type="match status" value="1"/>
</dbReference>
<evidence type="ECO:0000256" key="2">
    <source>
        <dbReference type="ARBA" id="ARBA00022487"/>
    </source>
</evidence>
<dbReference type="Pfam" id="PF00135">
    <property type="entry name" value="COesterase"/>
    <property type="match status" value="1"/>
</dbReference>
<keyword evidence="5" id="KW-0325">Glycoprotein</keyword>
<feature type="signal peptide" evidence="6">
    <location>
        <begin position="1"/>
        <end position="19"/>
    </location>
</feature>
<comment type="similarity">
    <text evidence="1 6">Belongs to the type-B carboxylesterase/lipase family.</text>
</comment>
<protein>
    <recommendedName>
        <fullName evidence="6">Carboxylic ester hydrolase</fullName>
        <ecNumber evidence="6">3.1.1.-</ecNumber>
    </recommendedName>
</protein>
<evidence type="ECO:0000256" key="5">
    <source>
        <dbReference type="ARBA" id="ARBA00023180"/>
    </source>
</evidence>
<dbReference type="InParanoid" id="A0A6J0C358"/>
<feature type="chain" id="PRO_5044990636" description="Carboxylic ester hydrolase" evidence="6">
    <location>
        <begin position="20"/>
        <end position="573"/>
    </location>
</feature>
<dbReference type="InterPro" id="IPR029058">
    <property type="entry name" value="AB_hydrolase_fold"/>
</dbReference>
<reference evidence="9" key="1">
    <citation type="submission" date="2025-08" db="UniProtKB">
        <authorList>
            <consortium name="RefSeq"/>
        </authorList>
    </citation>
    <scope>IDENTIFICATION</scope>
    <source>
        <tissue evidence="9">Thorax and Abdomen</tissue>
    </source>
</reference>
<dbReference type="EC" id="3.1.1.-" evidence="6"/>
<dbReference type="AlphaFoldDB" id="A0A6J0C358"/>
<dbReference type="OrthoDB" id="408631at2759"/>